<feature type="transmembrane region" description="Helical" evidence="7">
    <location>
        <begin position="313"/>
        <end position="336"/>
    </location>
</feature>
<dbReference type="InterPro" id="IPR002528">
    <property type="entry name" value="MATE_fam"/>
</dbReference>
<feature type="transmembrane region" description="Helical" evidence="7">
    <location>
        <begin position="411"/>
        <end position="436"/>
    </location>
</feature>
<dbReference type="InterPro" id="IPR052031">
    <property type="entry name" value="Membrane_Transporter-Flippase"/>
</dbReference>
<proteinExistence type="predicted"/>
<dbReference type="Pfam" id="PF01554">
    <property type="entry name" value="MatE"/>
    <property type="match status" value="2"/>
</dbReference>
<feature type="transmembrane region" description="Helical" evidence="7">
    <location>
        <begin position="192"/>
        <end position="213"/>
    </location>
</feature>
<feature type="transmembrane region" description="Helical" evidence="7">
    <location>
        <begin position="281"/>
        <end position="301"/>
    </location>
</feature>
<keyword evidence="3" id="KW-1003">Cell membrane</keyword>
<dbReference type="PIRSF" id="PIRSF006603">
    <property type="entry name" value="DinF"/>
    <property type="match status" value="1"/>
</dbReference>
<sequence>MAKNMTEGKPLKLILAFMFPVLCGNLFQNFYNIVDSMIVGRFLGVDALAAVGSTTSLNFLVVGWITGMTSGFGILISQAYGAKDEKRLRHYVAMSTYLCVILAIIMTTGLLLANGWILTTMNTPEKIYADTWKYIAIIYAGLPATILYNMLAAIARSLGDSKTPLVFLVLSSILNIGLDFLLVAIIPLGVSGAAYATVASQAVSGVLCLVYVWKKYEIVHFGKEERAISLRSILKLLAMGVPMALQFSITAIGTMIVQSSLNLLGSMYIASYSATSKIQNIVMQVYMALGAALATYAGQNYGAGKVDRIKKGLNVSIGVTAVYSIVIMVVAFFWLPSFVKIFVADPTGELRAIAEQMFHISLWFYFPLGLIFLYRNTLQGIGNGLVPMLGGVFELLARGLAVFLLFEPLQFTGICICDPAAWVSALIPLIPYYYWYVRKMTSGAKK</sequence>
<evidence type="ECO:0000256" key="3">
    <source>
        <dbReference type="ARBA" id="ARBA00022475"/>
    </source>
</evidence>
<keyword evidence="4 7" id="KW-0812">Transmembrane</keyword>
<evidence type="ECO:0000256" key="4">
    <source>
        <dbReference type="ARBA" id="ARBA00022692"/>
    </source>
</evidence>
<evidence type="ECO:0000256" key="7">
    <source>
        <dbReference type="SAM" id="Phobius"/>
    </source>
</evidence>
<evidence type="ECO:0000313" key="8">
    <source>
        <dbReference type="EMBL" id="VYS84989.1"/>
    </source>
</evidence>
<gene>
    <name evidence="8" type="primary">mepA_5</name>
    <name evidence="8" type="ORF">CNLFYP112_01033</name>
</gene>
<name>A0A6N2RWZ4_9FIRM</name>
<keyword evidence="2" id="KW-0813">Transport</keyword>
<feature type="transmembrane region" description="Helical" evidence="7">
    <location>
        <begin position="97"/>
        <end position="119"/>
    </location>
</feature>
<dbReference type="CDD" id="cd13138">
    <property type="entry name" value="MATE_yoeA_like"/>
    <property type="match status" value="1"/>
</dbReference>
<evidence type="ECO:0000256" key="6">
    <source>
        <dbReference type="ARBA" id="ARBA00023136"/>
    </source>
</evidence>
<dbReference type="GO" id="GO:0005886">
    <property type="term" value="C:plasma membrane"/>
    <property type="evidence" value="ECO:0007669"/>
    <property type="project" value="UniProtKB-SubCell"/>
</dbReference>
<feature type="transmembrane region" description="Helical" evidence="7">
    <location>
        <begin position="51"/>
        <end position="76"/>
    </location>
</feature>
<dbReference type="GO" id="GO:0015297">
    <property type="term" value="F:antiporter activity"/>
    <property type="evidence" value="ECO:0007669"/>
    <property type="project" value="InterPro"/>
</dbReference>
<keyword evidence="6 7" id="KW-0472">Membrane</keyword>
<organism evidence="8">
    <name type="scientific">[Clostridium] nexile</name>
    <dbReference type="NCBI Taxonomy" id="29361"/>
    <lineage>
        <taxon>Bacteria</taxon>
        <taxon>Bacillati</taxon>
        <taxon>Bacillota</taxon>
        <taxon>Clostridia</taxon>
        <taxon>Lachnospirales</taxon>
        <taxon>Lachnospiraceae</taxon>
        <taxon>Tyzzerella</taxon>
    </lineage>
</organism>
<dbReference type="NCBIfam" id="TIGR00797">
    <property type="entry name" value="matE"/>
    <property type="match status" value="1"/>
</dbReference>
<feature type="transmembrane region" description="Helical" evidence="7">
    <location>
        <begin position="12"/>
        <end position="31"/>
    </location>
</feature>
<feature type="transmembrane region" description="Helical" evidence="7">
    <location>
        <begin position="131"/>
        <end position="153"/>
    </location>
</feature>
<dbReference type="AlphaFoldDB" id="A0A6N2RWZ4"/>
<feature type="transmembrane region" description="Helical" evidence="7">
    <location>
        <begin position="356"/>
        <end position="374"/>
    </location>
</feature>
<evidence type="ECO:0000256" key="1">
    <source>
        <dbReference type="ARBA" id="ARBA00004651"/>
    </source>
</evidence>
<feature type="transmembrane region" description="Helical" evidence="7">
    <location>
        <begin position="234"/>
        <end position="261"/>
    </location>
</feature>
<dbReference type="PANTHER" id="PTHR43549">
    <property type="entry name" value="MULTIDRUG RESISTANCE PROTEIN YPNP-RELATED"/>
    <property type="match status" value="1"/>
</dbReference>
<keyword evidence="5 7" id="KW-1133">Transmembrane helix</keyword>
<protein>
    <submittedName>
        <fullName evidence="8">Multidrug export protein MepA</fullName>
    </submittedName>
</protein>
<dbReference type="EMBL" id="CACRTG010000002">
    <property type="protein sequence ID" value="VYS84989.1"/>
    <property type="molecule type" value="Genomic_DNA"/>
</dbReference>
<dbReference type="GO" id="GO:0042910">
    <property type="term" value="F:xenobiotic transmembrane transporter activity"/>
    <property type="evidence" value="ECO:0007669"/>
    <property type="project" value="InterPro"/>
</dbReference>
<dbReference type="InterPro" id="IPR048279">
    <property type="entry name" value="MdtK-like"/>
</dbReference>
<evidence type="ECO:0000256" key="5">
    <source>
        <dbReference type="ARBA" id="ARBA00022989"/>
    </source>
</evidence>
<dbReference type="PANTHER" id="PTHR43549:SF3">
    <property type="entry name" value="MULTIDRUG RESISTANCE PROTEIN YPNP-RELATED"/>
    <property type="match status" value="1"/>
</dbReference>
<feature type="transmembrane region" description="Helical" evidence="7">
    <location>
        <begin position="165"/>
        <end position="186"/>
    </location>
</feature>
<comment type="subcellular location">
    <subcellularLocation>
        <location evidence="1">Cell membrane</location>
        <topology evidence="1">Multi-pass membrane protein</topology>
    </subcellularLocation>
</comment>
<feature type="transmembrane region" description="Helical" evidence="7">
    <location>
        <begin position="386"/>
        <end position="405"/>
    </location>
</feature>
<reference evidence="8" key="1">
    <citation type="submission" date="2019-11" db="EMBL/GenBank/DDBJ databases">
        <authorList>
            <person name="Feng L."/>
        </authorList>
    </citation>
    <scope>NUCLEOTIDE SEQUENCE</scope>
    <source>
        <strain evidence="8">CnexileLFYP112</strain>
    </source>
</reference>
<evidence type="ECO:0000256" key="2">
    <source>
        <dbReference type="ARBA" id="ARBA00022448"/>
    </source>
</evidence>
<accession>A0A6N2RWZ4</accession>